<dbReference type="EMBL" id="MTEI01000031">
    <property type="protein sequence ID" value="OQW85848.1"/>
    <property type="molecule type" value="Genomic_DNA"/>
</dbReference>
<dbReference type="InterPro" id="IPR036249">
    <property type="entry name" value="Thioredoxin-like_sf"/>
</dbReference>
<proteinExistence type="predicted"/>
<dbReference type="PANTHER" id="PTHR13887:SF41">
    <property type="entry name" value="THIOREDOXIN SUPERFAMILY PROTEIN"/>
    <property type="match status" value="1"/>
</dbReference>
<evidence type="ECO:0000259" key="1">
    <source>
        <dbReference type="Pfam" id="PF01323"/>
    </source>
</evidence>
<comment type="caution">
    <text evidence="2">The sequence shown here is derived from an EMBL/GenBank/DDBJ whole genome shotgun (WGS) entry which is preliminary data.</text>
</comment>
<sequence length="220" mass="24275">MTTPIKIDFVSDVSCPWCAIGLKSLEIALKRLEDKVQADIHFQPFELNPDMAPEGQDINEHLSQKYGSTPEQLQQTREAIRLRGAALGFEFGIGKRNRIYNTFDAHRLLHWSGLEGPPGSQHRLKTALLSAYFTEGLSPASHEVLLQKATDVGLDPVRAAAILESDAFTSEVRQSENFYTSHGIHSVPAIILNGQHLISGGQPPEVFEQALRQLALQPGT</sequence>
<dbReference type="Gene3D" id="3.40.30.10">
    <property type="entry name" value="Glutaredoxin"/>
    <property type="match status" value="1"/>
</dbReference>
<dbReference type="Pfam" id="PF01323">
    <property type="entry name" value="DSBA"/>
    <property type="match status" value="1"/>
</dbReference>
<accession>A0A1W9KNW7</accession>
<dbReference type="InterPro" id="IPR001853">
    <property type="entry name" value="DSBA-like_thioredoxin_dom"/>
</dbReference>
<name>A0A1W9KNW7_9BURK</name>
<evidence type="ECO:0000313" key="3">
    <source>
        <dbReference type="Proteomes" id="UP000192505"/>
    </source>
</evidence>
<organism evidence="2 3">
    <name type="scientific">Rhodoferax ferrireducens</name>
    <dbReference type="NCBI Taxonomy" id="192843"/>
    <lineage>
        <taxon>Bacteria</taxon>
        <taxon>Pseudomonadati</taxon>
        <taxon>Pseudomonadota</taxon>
        <taxon>Betaproteobacteria</taxon>
        <taxon>Burkholderiales</taxon>
        <taxon>Comamonadaceae</taxon>
        <taxon>Rhodoferax</taxon>
    </lineage>
</organism>
<gene>
    <name evidence="2" type="ORF">BWK72_20050</name>
</gene>
<dbReference type="PANTHER" id="PTHR13887">
    <property type="entry name" value="GLUTATHIONE S-TRANSFERASE KAPPA"/>
    <property type="match status" value="1"/>
</dbReference>
<feature type="domain" description="DSBA-like thioredoxin" evidence="1">
    <location>
        <begin position="7"/>
        <end position="211"/>
    </location>
</feature>
<reference evidence="2 3" key="1">
    <citation type="submission" date="2017-01" db="EMBL/GenBank/DDBJ databases">
        <title>Novel large sulfur bacteria in the metagenomes of groundwater-fed chemosynthetic microbial mats in the Lake Huron basin.</title>
        <authorList>
            <person name="Sharrar A.M."/>
            <person name="Flood B.E."/>
            <person name="Bailey J.V."/>
            <person name="Jones D.S."/>
            <person name="Biddanda B."/>
            <person name="Ruberg S.A."/>
            <person name="Marcus D.N."/>
            <person name="Dick G.J."/>
        </authorList>
    </citation>
    <scope>NUCLEOTIDE SEQUENCE [LARGE SCALE GENOMIC DNA]</scope>
    <source>
        <strain evidence="2">A7</strain>
    </source>
</reference>
<protein>
    <submittedName>
        <fullName evidence="2">Disulfide bond formation protein DsbA</fullName>
    </submittedName>
</protein>
<dbReference type="SUPFAM" id="SSF52833">
    <property type="entry name" value="Thioredoxin-like"/>
    <property type="match status" value="1"/>
</dbReference>
<dbReference type="AlphaFoldDB" id="A0A1W9KNW7"/>
<dbReference type="Proteomes" id="UP000192505">
    <property type="component" value="Unassembled WGS sequence"/>
</dbReference>
<dbReference type="GO" id="GO:0016491">
    <property type="term" value="F:oxidoreductase activity"/>
    <property type="evidence" value="ECO:0007669"/>
    <property type="project" value="InterPro"/>
</dbReference>
<dbReference type="CDD" id="cd03024">
    <property type="entry name" value="DsbA_FrnE"/>
    <property type="match status" value="1"/>
</dbReference>
<evidence type="ECO:0000313" key="2">
    <source>
        <dbReference type="EMBL" id="OQW85848.1"/>
    </source>
</evidence>